<comment type="caution">
    <text evidence="1">The sequence shown here is derived from an EMBL/GenBank/DDBJ whole genome shotgun (WGS) entry which is preliminary data.</text>
</comment>
<name>A0AAV5ULI7_9BILA</name>
<sequence>MSGSQMWRLEEIECWREKAYTLSRMDRIGHLIMKTLEIAQMVIKDVPQIETLMFDLGSLSRENTKTMSEDPNRDNIIRYLMYGICASVGSMVESIIERRDEQKLEEYNEMNQLGDENVNDEIDKDTIVQGNFPETTLRIDSPDIHLSVASAVRDSLCAMMKEEPDELEEMDHSDDTSENEVDLDLAQTVVDNGSDVNEDTAVSNQGASLYCCDKCSKRFTSK</sequence>
<evidence type="ECO:0000313" key="2">
    <source>
        <dbReference type="Proteomes" id="UP001432027"/>
    </source>
</evidence>
<proteinExistence type="predicted"/>
<reference evidence="1" key="1">
    <citation type="submission" date="2023-10" db="EMBL/GenBank/DDBJ databases">
        <title>Genome assembly of Pristionchus species.</title>
        <authorList>
            <person name="Yoshida K."/>
            <person name="Sommer R.J."/>
        </authorList>
    </citation>
    <scope>NUCLEOTIDE SEQUENCE</scope>
    <source>
        <strain evidence="1">RS0144</strain>
    </source>
</reference>
<dbReference type="AlphaFoldDB" id="A0AAV5ULI7"/>
<dbReference type="Proteomes" id="UP001432027">
    <property type="component" value="Unassembled WGS sequence"/>
</dbReference>
<organism evidence="1 2">
    <name type="scientific">Pristionchus entomophagus</name>
    <dbReference type="NCBI Taxonomy" id="358040"/>
    <lineage>
        <taxon>Eukaryota</taxon>
        <taxon>Metazoa</taxon>
        <taxon>Ecdysozoa</taxon>
        <taxon>Nematoda</taxon>
        <taxon>Chromadorea</taxon>
        <taxon>Rhabditida</taxon>
        <taxon>Rhabditina</taxon>
        <taxon>Diplogasteromorpha</taxon>
        <taxon>Diplogasteroidea</taxon>
        <taxon>Neodiplogasteridae</taxon>
        <taxon>Pristionchus</taxon>
    </lineage>
</organism>
<keyword evidence="2" id="KW-1185">Reference proteome</keyword>
<protein>
    <submittedName>
        <fullName evidence="1">Uncharacterized protein</fullName>
    </submittedName>
</protein>
<dbReference type="EMBL" id="BTSX01000006">
    <property type="protein sequence ID" value="GMT07168.1"/>
    <property type="molecule type" value="Genomic_DNA"/>
</dbReference>
<feature type="non-terminal residue" evidence="1">
    <location>
        <position position="222"/>
    </location>
</feature>
<accession>A0AAV5ULI7</accession>
<evidence type="ECO:0000313" key="1">
    <source>
        <dbReference type="EMBL" id="GMT07168.1"/>
    </source>
</evidence>
<gene>
    <name evidence="1" type="ORF">PENTCL1PPCAC_29342</name>
</gene>